<evidence type="ECO:0000256" key="1">
    <source>
        <dbReference type="SAM" id="MobiDB-lite"/>
    </source>
</evidence>
<dbReference type="Proteomes" id="UP000192223">
    <property type="component" value="Unplaced"/>
</dbReference>
<dbReference type="OrthoDB" id="686784at2759"/>
<evidence type="ECO:0000313" key="3">
    <source>
        <dbReference type="RefSeq" id="XP_025829121.1"/>
    </source>
</evidence>
<sequence length="236" mass="27302">MNLERFISTFQKDYECPGNSALFPPRLTTMDPRAFEMEIDDWMKLPQTREYRETDCTCKLRPSQLLDKLQEKYPPVYEALKRAPPGYLNARVDRDRFKTTHRIDYGNVKPTIIPQHVRDVFKYFEPPEKPPCSTAIDPRDFCQTKPTRARKINGITGPQSEQLNPTILREEIVFPNEKHISPFGGASEYKDGICKIGENIMKENATLKSKGKKKKTKKATPTLEKAKPKKKCESYT</sequence>
<dbReference type="GeneID" id="112904097"/>
<accession>A0A7F5QVL4</accession>
<gene>
    <name evidence="3" type="primary">LOC112904097</name>
</gene>
<organism evidence="2 3">
    <name type="scientific">Agrilus planipennis</name>
    <name type="common">Emerald ash borer</name>
    <name type="synonym">Agrilus marcopoli</name>
    <dbReference type="NCBI Taxonomy" id="224129"/>
    <lineage>
        <taxon>Eukaryota</taxon>
        <taxon>Metazoa</taxon>
        <taxon>Ecdysozoa</taxon>
        <taxon>Arthropoda</taxon>
        <taxon>Hexapoda</taxon>
        <taxon>Insecta</taxon>
        <taxon>Pterygota</taxon>
        <taxon>Neoptera</taxon>
        <taxon>Endopterygota</taxon>
        <taxon>Coleoptera</taxon>
        <taxon>Polyphaga</taxon>
        <taxon>Elateriformia</taxon>
        <taxon>Buprestoidea</taxon>
        <taxon>Buprestidae</taxon>
        <taxon>Agrilinae</taxon>
        <taxon>Agrilus</taxon>
    </lineage>
</organism>
<name>A0A7F5QVL4_AGRPL</name>
<evidence type="ECO:0000313" key="2">
    <source>
        <dbReference type="Proteomes" id="UP000192223"/>
    </source>
</evidence>
<reference evidence="3" key="1">
    <citation type="submission" date="2025-08" db="UniProtKB">
        <authorList>
            <consortium name="RefSeq"/>
        </authorList>
    </citation>
    <scope>IDENTIFICATION</scope>
    <source>
        <tissue evidence="3">Entire body</tissue>
    </source>
</reference>
<dbReference type="AlphaFoldDB" id="A0A7F5QVL4"/>
<protein>
    <submittedName>
        <fullName evidence="3">Uncharacterized protein LOC112904097</fullName>
    </submittedName>
</protein>
<dbReference type="RefSeq" id="XP_025829121.1">
    <property type="nucleotide sequence ID" value="XM_025973336.1"/>
</dbReference>
<feature type="compositionally biased region" description="Basic residues" evidence="1">
    <location>
        <begin position="209"/>
        <end position="218"/>
    </location>
</feature>
<dbReference type="InParanoid" id="A0A7F5QVL4"/>
<keyword evidence="2" id="KW-1185">Reference proteome</keyword>
<dbReference type="KEGG" id="apln:112904097"/>
<proteinExistence type="predicted"/>
<feature type="region of interest" description="Disordered" evidence="1">
    <location>
        <begin position="205"/>
        <end position="236"/>
    </location>
</feature>